<sequence length="397" mass="44713">MPRAGTVPLPADTVLHIYFIYKLLLANFLLKPEFAAKLFPIVIRAFLSPERLGQLAFLFLITAFTPSTGSLPEPAPKKAPQPIRVRTFAFEYKTTVRDLPPSAKAVDLWLPVPHSDKSQTISDLKIDSPHAYEVVKAQYNNQMLHLKVKNPSAEPFTVSVRFQAARREHLNPAVAPKSSTVAAKTTEAPDPNMARWLEPDRLVPLDNKIRQWANEVVVQAHARTDLEKAQAIYNHVVSTVKYDKTGQGWGRGDIYYACDARRGNCTDFHAVFIGYCRALGIPARFSIGFPLPPERGTGEVKGYHCWAEFYTAETGWVPIDASEAAKNPAQRTYFFGAHDENRVELTRGRDLTLAPRQQGAPLNYFVYPYAEVDGQPFTSLEQHFYYQDLKLPPSKRK</sequence>
<organism evidence="1 2">
    <name type="scientific">Hymenobacter qilianensis</name>
    <dbReference type="NCBI Taxonomy" id="1385715"/>
    <lineage>
        <taxon>Bacteria</taxon>
        <taxon>Pseudomonadati</taxon>
        <taxon>Bacteroidota</taxon>
        <taxon>Cytophagia</taxon>
        <taxon>Cytophagales</taxon>
        <taxon>Hymenobacteraceae</taxon>
        <taxon>Hymenobacter</taxon>
    </lineage>
</organism>
<dbReference type="EMBL" id="BMFN01000001">
    <property type="protein sequence ID" value="GGF55382.1"/>
    <property type="molecule type" value="Genomic_DNA"/>
</dbReference>
<protein>
    <submittedName>
        <fullName evidence="1">Uncharacterized protein</fullName>
    </submittedName>
</protein>
<proteinExistence type="predicted"/>
<comment type="caution">
    <text evidence="1">The sequence shown here is derived from an EMBL/GenBank/DDBJ whole genome shotgun (WGS) entry which is preliminary data.</text>
</comment>
<accession>A0ACB5PN92</accession>
<keyword evidence="2" id="KW-1185">Reference proteome</keyword>
<dbReference type="Proteomes" id="UP000605392">
    <property type="component" value="Unassembled WGS sequence"/>
</dbReference>
<evidence type="ECO:0000313" key="1">
    <source>
        <dbReference type="EMBL" id="GGF55382.1"/>
    </source>
</evidence>
<evidence type="ECO:0000313" key="2">
    <source>
        <dbReference type="Proteomes" id="UP000605392"/>
    </source>
</evidence>
<name>A0ACB5PN92_9BACT</name>
<reference evidence="1 2" key="1">
    <citation type="journal article" date="2019" name="Int. J. Syst. Evol. Microbiol.">
        <title>The Global Catalogue of Microorganisms (GCM) 10K type strain sequencing project: providing services to taxonomists for standard genome sequencing and annotation.</title>
        <authorList>
            <consortium name="The Broad Institute Genomics Platform"/>
            <consortium name="The Broad Institute Genome Sequencing Center for Infectious Disease"/>
            <person name="Wu L."/>
            <person name="Ma J."/>
        </authorList>
    </citation>
    <scope>NUCLEOTIDE SEQUENCE [LARGE SCALE GENOMIC DNA]</scope>
    <source>
        <strain evidence="1 2">CGMCC 1.12720</strain>
    </source>
</reference>
<gene>
    <name evidence="1" type="ORF">GCM10011375_08290</name>
</gene>